<evidence type="ECO:0000256" key="1">
    <source>
        <dbReference type="ARBA" id="ARBA00001936"/>
    </source>
</evidence>
<feature type="binding site" evidence="23">
    <location>
        <position position="51"/>
    </location>
    <ligand>
        <name>substrate</name>
    </ligand>
</feature>
<evidence type="ECO:0000256" key="19">
    <source>
        <dbReference type="ARBA" id="ARBA00031203"/>
    </source>
</evidence>
<accession>A0A6G0TQK2</accession>
<dbReference type="PANTHER" id="PTHR12871">
    <property type="entry name" value="BETA-1,2-N-ACETYLGLUCOSAMINYLTRANSFERASE II"/>
    <property type="match status" value="1"/>
</dbReference>
<evidence type="ECO:0000256" key="15">
    <source>
        <dbReference type="ARBA" id="ARBA00023157"/>
    </source>
</evidence>
<dbReference type="GO" id="GO:0008455">
    <property type="term" value="F:alpha-1,6-mannosylglycoprotein 2-beta-N-acetylglucosaminyltransferase activity"/>
    <property type="evidence" value="ECO:0007669"/>
    <property type="project" value="UniProtKB-EC"/>
</dbReference>
<keyword evidence="8" id="KW-0808">Transferase</keyword>
<evidence type="ECO:0000256" key="25">
    <source>
        <dbReference type="PIRSR" id="PIRSR607754-3"/>
    </source>
</evidence>
<dbReference type="EMBL" id="VYZN01000025">
    <property type="protein sequence ID" value="KAE9535980.1"/>
    <property type="molecule type" value="Genomic_DNA"/>
</dbReference>
<keyword evidence="15 25" id="KW-1015">Disulfide bond</keyword>
<dbReference type="AlphaFoldDB" id="A0A6G0TQK2"/>
<evidence type="ECO:0000256" key="10">
    <source>
        <dbReference type="ARBA" id="ARBA00022723"/>
    </source>
</evidence>
<dbReference type="GO" id="GO:0046872">
    <property type="term" value="F:metal ion binding"/>
    <property type="evidence" value="ECO:0007669"/>
    <property type="project" value="UniProtKB-KW"/>
</dbReference>
<evidence type="ECO:0000313" key="26">
    <source>
        <dbReference type="EMBL" id="KAE9535980.1"/>
    </source>
</evidence>
<comment type="subcellular location">
    <subcellularLocation>
        <location evidence="2">Golgi apparatus membrane</location>
        <topology evidence="2">Single-pass type II membrane protein</topology>
    </subcellularLocation>
</comment>
<name>A0A6G0TQK2_APHGL</name>
<evidence type="ECO:0000256" key="7">
    <source>
        <dbReference type="ARBA" id="ARBA00022676"/>
    </source>
</evidence>
<dbReference type="EC" id="2.4.1.143" evidence="5"/>
<comment type="cofactor">
    <cofactor evidence="1 24">
        <name>Mn(2+)</name>
        <dbReference type="ChEBI" id="CHEBI:29035"/>
    </cofactor>
</comment>
<organism evidence="26 27">
    <name type="scientific">Aphis glycines</name>
    <name type="common">Soybean aphid</name>
    <dbReference type="NCBI Taxonomy" id="307491"/>
    <lineage>
        <taxon>Eukaryota</taxon>
        <taxon>Metazoa</taxon>
        <taxon>Ecdysozoa</taxon>
        <taxon>Arthropoda</taxon>
        <taxon>Hexapoda</taxon>
        <taxon>Insecta</taxon>
        <taxon>Pterygota</taxon>
        <taxon>Neoptera</taxon>
        <taxon>Paraneoptera</taxon>
        <taxon>Hemiptera</taxon>
        <taxon>Sternorrhyncha</taxon>
        <taxon>Aphidomorpha</taxon>
        <taxon>Aphidoidea</taxon>
        <taxon>Aphididae</taxon>
        <taxon>Aphidini</taxon>
        <taxon>Aphis</taxon>
        <taxon>Aphis</taxon>
    </lineage>
</organism>
<evidence type="ECO:0000256" key="22">
    <source>
        <dbReference type="ARBA" id="ARBA00093257"/>
    </source>
</evidence>
<keyword evidence="10 24" id="KW-0479">Metal-binding</keyword>
<evidence type="ECO:0000256" key="24">
    <source>
        <dbReference type="PIRSR" id="PIRSR607754-2"/>
    </source>
</evidence>
<dbReference type="GO" id="GO:0005795">
    <property type="term" value="C:Golgi stack"/>
    <property type="evidence" value="ECO:0007669"/>
    <property type="project" value="InterPro"/>
</dbReference>
<evidence type="ECO:0000256" key="12">
    <source>
        <dbReference type="ARBA" id="ARBA00022989"/>
    </source>
</evidence>
<dbReference type="Gene3D" id="3.90.550.10">
    <property type="entry name" value="Spore Coat Polysaccharide Biosynthesis Protein SpsA, Chain A"/>
    <property type="match status" value="1"/>
</dbReference>
<sequence length="284" mass="33612">MPLYGLYMIYVEHCLSLIILVHTRIMYLRHTIVSLARARGIENALLIFSHDHYDEQINELIQMIDFCKTMQIFYPYSIQTHPVSFPGESPEDCPRDITRSDAIKRKCTNAMHPDQYGHYREAKFTQTKHHWWWKANRVFNELDVVSNYSGPILFLEDDHYVAEDFIYMLKLMEKSCSVTCPQCSILSLGTYLKTYNFYGEAKVHIYDNLDPHEIYVEFNMLLMDDNFFIMNAAKDILRVIRRQQIFAAELTPPSWSFKIVPSFSHYDKVKQFSLLVPVYFFLHA</sequence>
<keyword evidence="13" id="KW-0333">Golgi apparatus</keyword>
<dbReference type="Pfam" id="PF05060">
    <property type="entry name" value="MGAT2"/>
    <property type="match status" value="1"/>
</dbReference>
<evidence type="ECO:0000256" key="11">
    <source>
        <dbReference type="ARBA" id="ARBA00022968"/>
    </source>
</evidence>
<dbReference type="SUPFAM" id="SSF53448">
    <property type="entry name" value="Nucleotide-diphospho-sugar transferases"/>
    <property type="match status" value="1"/>
</dbReference>
<evidence type="ECO:0000256" key="16">
    <source>
        <dbReference type="ARBA" id="ARBA00023180"/>
    </source>
</evidence>
<evidence type="ECO:0000256" key="17">
    <source>
        <dbReference type="ARBA" id="ARBA00023211"/>
    </source>
</evidence>
<keyword evidence="11" id="KW-0735">Signal-anchor</keyword>
<evidence type="ECO:0000256" key="6">
    <source>
        <dbReference type="ARBA" id="ARBA00014817"/>
    </source>
</evidence>
<evidence type="ECO:0000256" key="9">
    <source>
        <dbReference type="ARBA" id="ARBA00022692"/>
    </source>
</evidence>
<keyword evidence="27" id="KW-1185">Reference proteome</keyword>
<dbReference type="GO" id="GO:0006487">
    <property type="term" value="P:protein N-linked glycosylation"/>
    <property type="evidence" value="ECO:0007669"/>
    <property type="project" value="TreeGrafter"/>
</dbReference>
<evidence type="ECO:0000313" key="27">
    <source>
        <dbReference type="Proteomes" id="UP000475862"/>
    </source>
</evidence>
<evidence type="ECO:0000256" key="23">
    <source>
        <dbReference type="PIRSR" id="PIRSR607754-1"/>
    </source>
</evidence>
<dbReference type="InterPro" id="IPR029044">
    <property type="entry name" value="Nucleotide-diphossugar_trans"/>
</dbReference>
<keyword evidence="12" id="KW-1133">Transmembrane helix</keyword>
<proteinExistence type="inferred from homology"/>
<evidence type="ECO:0000256" key="2">
    <source>
        <dbReference type="ARBA" id="ARBA00004323"/>
    </source>
</evidence>
<dbReference type="GO" id="GO:0000139">
    <property type="term" value="C:Golgi membrane"/>
    <property type="evidence" value="ECO:0007669"/>
    <property type="project" value="UniProtKB-SubCell"/>
</dbReference>
<feature type="binding site" evidence="24">
    <location>
        <position position="158"/>
    </location>
    <ligand>
        <name>Mn(2+)</name>
        <dbReference type="ChEBI" id="CHEBI:29035"/>
    </ligand>
</feature>
<dbReference type="GO" id="GO:0009312">
    <property type="term" value="P:oligosaccharide biosynthetic process"/>
    <property type="evidence" value="ECO:0007669"/>
    <property type="project" value="InterPro"/>
</dbReference>
<protein>
    <recommendedName>
        <fullName evidence="6">Alpha-1,6-mannosyl-glycoprotein 2-beta-N-acetylglucosaminyltransferase</fullName>
        <ecNumber evidence="5">2.4.1.143</ecNumber>
    </recommendedName>
    <alternativeName>
        <fullName evidence="21">Beta-1,2-N-acetylglucosaminyltransferase II</fullName>
    </alternativeName>
    <alternativeName>
        <fullName evidence="20">GlcNAc-T II</fullName>
    </alternativeName>
    <alternativeName>
        <fullName evidence="19">Mannoside acetylglucosaminyltransferase 2</fullName>
    </alternativeName>
    <alternativeName>
        <fullName evidence="18">N-glycosyl-oligosaccharide-glycoprotein N-acetylglucosaminyltransferase II</fullName>
    </alternativeName>
</protein>
<evidence type="ECO:0000256" key="8">
    <source>
        <dbReference type="ARBA" id="ARBA00022679"/>
    </source>
</evidence>
<gene>
    <name evidence="26" type="ORF">AGLY_007881</name>
</gene>
<evidence type="ECO:0000256" key="3">
    <source>
        <dbReference type="ARBA" id="ARBA00004922"/>
    </source>
</evidence>
<evidence type="ECO:0000256" key="18">
    <source>
        <dbReference type="ARBA" id="ARBA00029663"/>
    </source>
</evidence>
<comment type="similarity">
    <text evidence="4">Belongs to the glycosyltransferase 16 (GT16) protein family.</text>
</comment>
<feature type="binding site" evidence="23">
    <location>
        <begin position="126"/>
        <end position="130"/>
    </location>
    <ligand>
        <name>substrate</name>
    </ligand>
</feature>
<evidence type="ECO:0000256" key="20">
    <source>
        <dbReference type="ARBA" id="ARBA00032552"/>
    </source>
</evidence>
<comment type="pathway">
    <text evidence="3">Protein modification; protein glycosylation.</text>
</comment>
<keyword evidence="7" id="KW-0328">Glycosyltransferase</keyword>
<evidence type="ECO:0000256" key="13">
    <source>
        <dbReference type="ARBA" id="ARBA00023034"/>
    </source>
</evidence>
<keyword evidence="16" id="KW-0325">Glycoprotein</keyword>
<keyword evidence="17 24" id="KW-0464">Manganese</keyword>
<dbReference type="InterPro" id="IPR007754">
    <property type="entry name" value="GlcNAc_II"/>
</dbReference>
<comment type="catalytic activity">
    <reaction evidence="22">
        <text>an N(4)-{beta-D-GlcNAc-(1-&gt;2)-alpha-D-Man-(1-&gt;3)-[alpha-D-Man-(1-&gt;6)]-beta-D-Man-(1-&gt;4)-beta-D-GlcNAc-(1-&gt;4)-beta-D-GlcNAc}-L-asparaginyl-[protein] + UDP-N-acetyl-alpha-D-glucosamine = N(4)-{beta-D-GlcNAc-(1-&gt;2)-alpha-D-Man-(1-&gt;3)-[beta-D-GlcNAc-(1-&gt;2)-alpha-D-Man-(1-&gt;6)]-beta-D-Man-(1-&gt;4)-beta-D-GlcNAc-(1-&gt;4)-beta-D-GlcNAc}-L-asparaginyl-[protein] + UDP + H(+)</text>
        <dbReference type="Rhea" id="RHEA:12941"/>
        <dbReference type="Rhea" id="RHEA-COMP:13526"/>
        <dbReference type="Rhea" id="RHEA-COMP:14369"/>
        <dbReference type="ChEBI" id="CHEBI:15378"/>
        <dbReference type="ChEBI" id="CHEBI:57705"/>
        <dbReference type="ChEBI" id="CHEBI:58223"/>
        <dbReference type="ChEBI" id="CHEBI:60615"/>
        <dbReference type="ChEBI" id="CHEBI:60651"/>
        <dbReference type="EC" id="2.4.1.143"/>
    </reaction>
</comment>
<reference evidence="26 27" key="1">
    <citation type="submission" date="2019-08" db="EMBL/GenBank/DDBJ databases">
        <title>The genome of the soybean aphid Biotype 1, its phylome, world population structure and adaptation to the North American continent.</title>
        <authorList>
            <person name="Giordano R."/>
            <person name="Donthu R.K."/>
            <person name="Hernandez A.G."/>
            <person name="Wright C.L."/>
            <person name="Zimin A.V."/>
        </authorList>
    </citation>
    <scope>NUCLEOTIDE SEQUENCE [LARGE SCALE GENOMIC DNA]</scope>
    <source>
        <tissue evidence="26">Whole aphids</tissue>
    </source>
</reference>
<keyword evidence="14" id="KW-0472">Membrane</keyword>
<dbReference type="PANTHER" id="PTHR12871:SF0">
    <property type="entry name" value="ALPHA-1,6-MANNOSYL-GLYCOPROTEIN 2-BETA-N-ACETYLGLUCOSAMINYLTRANSFERASE"/>
    <property type="match status" value="1"/>
</dbReference>
<evidence type="ECO:0000256" key="14">
    <source>
        <dbReference type="ARBA" id="ARBA00023136"/>
    </source>
</evidence>
<evidence type="ECO:0000256" key="5">
    <source>
        <dbReference type="ARBA" id="ARBA00012613"/>
    </source>
</evidence>
<dbReference type="OrthoDB" id="6019616at2759"/>
<feature type="disulfide bond" evidence="25">
    <location>
        <begin position="180"/>
        <end position="183"/>
    </location>
</feature>
<evidence type="ECO:0000256" key="4">
    <source>
        <dbReference type="ARBA" id="ARBA00011011"/>
    </source>
</evidence>
<evidence type="ECO:0000256" key="21">
    <source>
        <dbReference type="ARBA" id="ARBA00032915"/>
    </source>
</evidence>
<keyword evidence="9" id="KW-0812">Transmembrane</keyword>
<dbReference type="UniPathway" id="UPA00378"/>
<feature type="disulfide bond" evidence="25">
    <location>
        <begin position="93"/>
        <end position="107"/>
    </location>
</feature>
<comment type="caution">
    <text evidence="26">The sequence shown here is derived from an EMBL/GenBank/DDBJ whole genome shotgun (WGS) entry which is preliminary data.</text>
</comment>
<dbReference type="Proteomes" id="UP000475862">
    <property type="component" value="Unassembled WGS sequence"/>
</dbReference>